<protein>
    <submittedName>
        <fullName evidence="2">Short subunit dehydrogenase-like uncharacterized protein</fullName>
    </submittedName>
</protein>
<accession>A0ABX9K1B0</accession>
<dbReference type="EMBL" id="QUMU01000006">
    <property type="protein sequence ID" value="REG31094.1"/>
    <property type="molecule type" value="Genomic_DNA"/>
</dbReference>
<dbReference type="Gene3D" id="3.40.50.720">
    <property type="entry name" value="NAD(P)-binding Rossmann-like Domain"/>
    <property type="match status" value="1"/>
</dbReference>
<evidence type="ECO:0000313" key="2">
    <source>
        <dbReference type="EMBL" id="REG31094.1"/>
    </source>
</evidence>
<dbReference type="Proteomes" id="UP000256345">
    <property type="component" value="Unassembled WGS sequence"/>
</dbReference>
<name>A0ABX9K1B0_9BACT</name>
<feature type="domain" description="Saccharopine dehydrogenase NADP binding" evidence="1">
    <location>
        <begin position="29"/>
        <end position="146"/>
    </location>
</feature>
<evidence type="ECO:0000259" key="1">
    <source>
        <dbReference type="Pfam" id="PF03435"/>
    </source>
</evidence>
<dbReference type="InterPro" id="IPR005097">
    <property type="entry name" value="Sacchrp_dh_NADP-bd"/>
</dbReference>
<comment type="caution">
    <text evidence="2">The sequence shown here is derived from an EMBL/GenBank/DDBJ whole genome shotgun (WGS) entry which is preliminary data.</text>
</comment>
<dbReference type="PANTHER" id="PTHR43781:SF1">
    <property type="entry name" value="SACCHAROPINE DEHYDROGENASE"/>
    <property type="match status" value="1"/>
</dbReference>
<dbReference type="Pfam" id="PF03435">
    <property type="entry name" value="Sacchrp_dh_NADP"/>
    <property type="match status" value="1"/>
</dbReference>
<dbReference type="SUPFAM" id="SSF51735">
    <property type="entry name" value="NAD(P)-binding Rossmann-fold domains"/>
    <property type="match status" value="1"/>
</dbReference>
<keyword evidence="3" id="KW-1185">Reference proteome</keyword>
<dbReference type="PANTHER" id="PTHR43781">
    <property type="entry name" value="SACCHAROPINE DEHYDROGENASE"/>
    <property type="match status" value="1"/>
</dbReference>
<proteinExistence type="predicted"/>
<dbReference type="InterPro" id="IPR036291">
    <property type="entry name" value="NAD(P)-bd_dom_sf"/>
</dbReference>
<reference evidence="2 3" key="1">
    <citation type="submission" date="2018-08" db="EMBL/GenBank/DDBJ databases">
        <title>Genomic Encyclopedia of Archaeal and Bacterial Type Strains, Phase II (KMG-II): from individual species to whole genera.</title>
        <authorList>
            <person name="Goeker M."/>
        </authorList>
    </citation>
    <scope>NUCLEOTIDE SEQUENCE [LARGE SCALE GENOMIC DNA]</scope>
    <source>
        <strain evidence="2 3">DSM 2261</strain>
    </source>
</reference>
<sequence>MRGEPYATTHCPAYGARVNPSTNPTPRWLLYGATGYTGVLIAEEAVRRGHKPVLAGRSRQKLAPLASRLGLDSVAVGLDDMRGLVSALEGLPLVVHAAGPFVHTSEPMVQACLAAGAHYLDITGEIPVFENTFRHDAEAKRRGVVLMSGVGFDVVPTDCLARYVADKVPGAHELELAIASTSPPSAGTVKSMLEGLPAGNLVRRGGQLQPWPMGQGVRRVRFSDKERTVVPIPWGDLATAWHSTGIPNITTYLAQPAAVAHALRFTFPAFRRLVAVEAVREQLAKLVEARVQGPDETLRQRSRSQVWAEARAPDGRRAEAVLETPEAYAFTARATVRAVEEVLAGARRGAFTPAQALGADFVLSVEGVRRMDLPT</sequence>
<gene>
    <name evidence="2" type="ORF">ATI61_106564</name>
</gene>
<evidence type="ECO:0000313" key="3">
    <source>
        <dbReference type="Proteomes" id="UP000256345"/>
    </source>
</evidence>
<organism evidence="2 3">
    <name type="scientific">Archangium gephyra</name>
    <dbReference type="NCBI Taxonomy" id="48"/>
    <lineage>
        <taxon>Bacteria</taxon>
        <taxon>Pseudomonadati</taxon>
        <taxon>Myxococcota</taxon>
        <taxon>Myxococcia</taxon>
        <taxon>Myxococcales</taxon>
        <taxon>Cystobacterineae</taxon>
        <taxon>Archangiaceae</taxon>
        <taxon>Archangium</taxon>
    </lineage>
</organism>